<keyword evidence="1 4" id="KW-0489">Methyltransferase</keyword>
<dbReference type="InterPro" id="IPR029063">
    <property type="entry name" value="SAM-dependent_MTases_sf"/>
</dbReference>
<sequence>MTDPFAVLTDVRVERVLRRLHQEADRQALRHALFFLPKLPALLLGRKEAGDDATALRQMADRFIALERPQGAFCHQLARAVRARHVVEFGTSFGVSTIWLAAAVRANGGGTVIGTEFVPEKAARARAHLEEAGLGDVVEIRVGDAVETLRELPGELDLALIDGFPQKSLDVVRLLLPKLRSGAVVIADNVGAMRGDYREYVEFMRDQRNGFTSMTVPFRFGTELSVRR</sequence>
<dbReference type="PROSITE" id="PS51682">
    <property type="entry name" value="SAM_OMT_I"/>
    <property type="match status" value="1"/>
</dbReference>
<dbReference type="InterPro" id="IPR002935">
    <property type="entry name" value="SAM_O-MeTrfase"/>
</dbReference>
<gene>
    <name evidence="4" type="ORF">DI536_20205</name>
</gene>
<evidence type="ECO:0000256" key="2">
    <source>
        <dbReference type="ARBA" id="ARBA00022679"/>
    </source>
</evidence>
<evidence type="ECO:0000313" key="4">
    <source>
        <dbReference type="EMBL" id="PZR10160.1"/>
    </source>
</evidence>
<accession>A0A2W5T3Z3</accession>
<keyword evidence="3" id="KW-0949">S-adenosyl-L-methionine</keyword>
<dbReference type="AlphaFoldDB" id="A0A2W5T3Z3"/>
<evidence type="ECO:0000256" key="3">
    <source>
        <dbReference type="ARBA" id="ARBA00022691"/>
    </source>
</evidence>
<name>A0A2W5T3Z3_9BACT</name>
<dbReference type="CDD" id="cd02440">
    <property type="entry name" value="AdoMet_MTases"/>
    <property type="match status" value="1"/>
</dbReference>
<dbReference type="SUPFAM" id="SSF53335">
    <property type="entry name" value="S-adenosyl-L-methionine-dependent methyltransferases"/>
    <property type="match status" value="1"/>
</dbReference>
<dbReference type="GO" id="GO:0008171">
    <property type="term" value="F:O-methyltransferase activity"/>
    <property type="evidence" value="ECO:0007669"/>
    <property type="project" value="InterPro"/>
</dbReference>
<organism evidence="4 5">
    <name type="scientific">Archangium gephyra</name>
    <dbReference type="NCBI Taxonomy" id="48"/>
    <lineage>
        <taxon>Bacteria</taxon>
        <taxon>Pseudomonadati</taxon>
        <taxon>Myxococcota</taxon>
        <taxon>Myxococcia</taxon>
        <taxon>Myxococcales</taxon>
        <taxon>Cystobacterineae</taxon>
        <taxon>Archangiaceae</taxon>
        <taxon>Archangium</taxon>
    </lineage>
</organism>
<dbReference type="Pfam" id="PF13578">
    <property type="entry name" value="Methyltransf_24"/>
    <property type="match status" value="1"/>
</dbReference>
<dbReference type="Proteomes" id="UP000249061">
    <property type="component" value="Unassembled WGS sequence"/>
</dbReference>
<dbReference type="PANTHER" id="PTHR43167:SF1">
    <property type="entry name" value="PUTATIVE (AFU_ORTHOLOGUE AFUA_6G01830)-RELATED"/>
    <property type="match status" value="1"/>
</dbReference>
<keyword evidence="2 4" id="KW-0808">Transferase</keyword>
<protein>
    <submittedName>
        <fullName evidence="4">Methyltransferase</fullName>
    </submittedName>
</protein>
<evidence type="ECO:0000313" key="5">
    <source>
        <dbReference type="Proteomes" id="UP000249061"/>
    </source>
</evidence>
<dbReference type="EMBL" id="QFQP01000018">
    <property type="protein sequence ID" value="PZR10160.1"/>
    <property type="molecule type" value="Genomic_DNA"/>
</dbReference>
<evidence type="ECO:0000256" key="1">
    <source>
        <dbReference type="ARBA" id="ARBA00022603"/>
    </source>
</evidence>
<dbReference type="PANTHER" id="PTHR43167">
    <property type="entry name" value="PUTATIVE (AFU_ORTHOLOGUE AFUA_6G01830)-RELATED"/>
    <property type="match status" value="1"/>
</dbReference>
<dbReference type="GO" id="GO:0032259">
    <property type="term" value="P:methylation"/>
    <property type="evidence" value="ECO:0007669"/>
    <property type="project" value="UniProtKB-KW"/>
</dbReference>
<comment type="caution">
    <text evidence="4">The sequence shown here is derived from an EMBL/GenBank/DDBJ whole genome shotgun (WGS) entry which is preliminary data.</text>
</comment>
<dbReference type="Gene3D" id="3.40.50.150">
    <property type="entry name" value="Vaccinia Virus protein VP39"/>
    <property type="match status" value="1"/>
</dbReference>
<reference evidence="4 5" key="1">
    <citation type="submission" date="2017-08" db="EMBL/GenBank/DDBJ databases">
        <title>Infants hospitalized years apart are colonized by the same room-sourced microbial strains.</title>
        <authorList>
            <person name="Brooks B."/>
            <person name="Olm M.R."/>
            <person name="Firek B.A."/>
            <person name="Baker R."/>
            <person name="Thomas B.C."/>
            <person name="Morowitz M.J."/>
            <person name="Banfield J.F."/>
        </authorList>
    </citation>
    <scope>NUCLEOTIDE SEQUENCE [LARGE SCALE GENOMIC DNA]</scope>
    <source>
        <strain evidence="4">S2_003_000_R2_14</strain>
    </source>
</reference>
<proteinExistence type="predicted"/>